<keyword evidence="2" id="KW-0547">Nucleotide-binding</keyword>
<dbReference type="InterPro" id="IPR015943">
    <property type="entry name" value="WD40/YVTN_repeat-like_dom_sf"/>
</dbReference>
<gene>
    <name evidence="7" type="ORF">GCM10022419_069590</name>
</gene>
<evidence type="ECO:0000256" key="1">
    <source>
        <dbReference type="ARBA" id="ARBA00022679"/>
    </source>
</evidence>
<keyword evidence="3" id="KW-0418">Kinase</keyword>
<dbReference type="PROSITE" id="PS00108">
    <property type="entry name" value="PROTEIN_KINASE_ST"/>
    <property type="match status" value="1"/>
</dbReference>
<protein>
    <recommendedName>
        <fullName evidence="6">Protein kinase domain-containing protein</fullName>
    </recommendedName>
</protein>
<feature type="region of interest" description="Disordered" evidence="5">
    <location>
        <begin position="264"/>
        <end position="385"/>
    </location>
</feature>
<dbReference type="Gene3D" id="2.130.10.10">
    <property type="entry name" value="YVTN repeat-like/Quinoprotein amine dehydrogenase"/>
    <property type="match status" value="1"/>
</dbReference>
<evidence type="ECO:0000259" key="6">
    <source>
        <dbReference type="PROSITE" id="PS50011"/>
    </source>
</evidence>
<feature type="compositionally biased region" description="Pro residues" evidence="5">
    <location>
        <begin position="269"/>
        <end position="287"/>
    </location>
</feature>
<dbReference type="PROSITE" id="PS50011">
    <property type="entry name" value="PROTEIN_KINASE_DOM"/>
    <property type="match status" value="1"/>
</dbReference>
<sequence length="724" mass="73185">MAELRRLHSGEPRHVAGYRLLGGLGDGGQGSVFLGRDADGGHAAVKVLHARLTGNDRARRRFLQESATAARVAGFCTAKVLGSGLVEGRPYIVSEFIDGPSLHERVLAGGPLSGGELERLAVGTITALTAIHGAGIVHRDFKPSNILMGPDGPRVIDFGIAKAMDASTTASSVVGTPGYMAPEQIAGESATAATDLFSWASSIGFAATGEPLFGRDSIPAVMNRILHAEPDVSVVAEPLRSVLESCLAKNPAARPSADHALKRLLGHKPPQPTTVPPATSPEAPPTASPAVPRAAVPRIASPAGPPAAVPRIASPAAPPTAAPPAVASPAAAPPTRRPSTQRPPRQRVPSTGARSQEAASPGDGSRGAGRREAGGEPAEAQMGIGGTGLRRRRWAVAGVGALVAAGAVTGVLWRGTGTLATGPGTGTSAADGTATFGTELGPAFGPQSGANVTAMAIGHDKGRPVVAYADESSNSIMVWDPRAGKLVGSLAGRGGRPVLSMALTTLGGRQTVLWTGGDGILRRWRIGDAKQGAYNGVCQADARMALGSWLDQPVAVIGCPDGQVKTINLASNERVGETRQVSGEVTALAWDERSGRPLVGTDHGLLGSSAGTIGKGRVSSVSVLGDGLAAITTGASTSVYDLTDGRLVRGFSTGGASMGVTAAGGRRMIAGGADGVTVWNADRGEKLGRLLSAGTKATTLALGDGLLVAVVNGELRAWSLTGNS</sequence>
<evidence type="ECO:0000256" key="4">
    <source>
        <dbReference type="ARBA" id="ARBA00022840"/>
    </source>
</evidence>
<dbReference type="CDD" id="cd14014">
    <property type="entry name" value="STKc_PknB_like"/>
    <property type="match status" value="1"/>
</dbReference>
<feature type="compositionally biased region" description="Low complexity" evidence="5">
    <location>
        <begin position="288"/>
        <end position="302"/>
    </location>
</feature>
<dbReference type="SUPFAM" id="SSF50978">
    <property type="entry name" value="WD40 repeat-like"/>
    <property type="match status" value="1"/>
</dbReference>
<dbReference type="SUPFAM" id="SSF56112">
    <property type="entry name" value="Protein kinase-like (PK-like)"/>
    <property type="match status" value="1"/>
</dbReference>
<name>A0ABP6Y8Y6_9ACTN</name>
<evidence type="ECO:0000313" key="7">
    <source>
        <dbReference type="EMBL" id="GAA3578248.1"/>
    </source>
</evidence>
<feature type="compositionally biased region" description="Low complexity" evidence="5">
    <location>
        <begin position="337"/>
        <end position="351"/>
    </location>
</feature>
<feature type="domain" description="Protein kinase" evidence="6">
    <location>
        <begin position="18"/>
        <end position="274"/>
    </location>
</feature>
<keyword evidence="8" id="KW-1185">Reference proteome</keyword>
<dbReference type="RefSeq" id="WP_345568480.1">
    <property type="nucleotide sequence ID" value="NZ_BAABDQ010000017.1"/>
</dbReference>
<dbReference type="Gene3D" id="3.30.200.20">
    <property type="entry name" value="Phosphorylase Kinase, domain 1"/>
    <property type="match status" value="1"/>
</dbReference>
<organism evidence="7 8">
    <name type="scientific">Nonomuraea rosea</name>
    <dbReference type="NCBI Taxonomy" id="638574"/>
    <lineage>
        <taxon>Bacteria</taxon>
        <taxon>Bacillati</taxon>
        <taxon>Actinomycetota</taxon>
        <taxon>Actinomycetes</taxon>
        <taxon>Streptosporangiales</taxon>
        <taxon>Streptosporangiaceae</taxon>
        <taxon>Nonomuraea</taxon>
    </lineage>
</organism>
<accession>A0ABP6Y8Y6</accession>
<keyword evidence="1" id="KW-0808">Transferase</keyword>
<dbReference type="EMBL" id="BAABDQ010000017">
    <property type="protein sequence ID" value="GAA3578248.1"/>
    <property type="molecule type" value="Genomic_DNA"/>
</dbReference>
<evidence type="ECO:0000313" key="8">
    <source>
        <dbReference type="Proteomes" id="UP001500630"/>
    </source>
</evidence>
<evidence type="ECO:0000256" key="3">
    <source>
        <dbReference type="ARBA" id="ARBA00022777"/>
    </source>
</evidence>
<comment type="caution">
    <text evidence="7">The sequence shown here is derived from an EMBL/GenBank/DDBJ whole genome shotgun (WGS) entry which is preliminary data.</text>
</comment>
<dbReference type="InterPro" id="IPR008271">
    <property type="entry name" value="Ser/Thr_kinase_AS"/>
</dbReference>
<dbReference type="InterPro" id="IPR011009">
    <property type="entry name" value="Kinase-like_dom_sf"/>
</dbReference>
<dbReference type="Gene3D" id="1.10.510.10">
    <property type="entry name" value="Transferase(Phosphotransferase) domain 1"/>
    <property type="match status" value="1"/>
</dbReference>
<evidence type="ECO:0000256" key="2">
    <source>
        <dbReference type="ARBA" id="ARBA00022741"/>
    </source>
</evidence>
<dbReference type="InterPro" id="IPR036322">
    <property type="entry name" value="WD40_repeat_dom_sf"/>
</dbReference>
<reference evidence="8" key="1">
    <citation type="journal article" date="2019" name="Int. J. Syst. Evol. Microbiol.">
        <title>The Global Catalogue of Microorganisms (GCM) 10K type strain sequencing project: providing services to taxonomists for standard genome sequencing and annotation.</title>
        <authorList>
            <consortium name="The Broad Institute Genomics Platform"/>
            <consortium name="The Broad Institute Genome Sequencing Center for Infectious Disease"/>
            <person name="Wu L."/>
            <person name="Ma J."/>
        </authorList>
    </citation>
    <scope>NUCLEOTIDE SEQUENCE [LARGE SCALE GENOMIC DNA]</scope>
    <source>
        <strain evidence="8">JCM 17326</strain>
    </source>
</reference>
<dbReference type="PANTHER" id="PTHR43289">
    <property type="entry name" value="MITOGEN-ACTIVATED PROTEIN KINASE KINASE KINASE 20-RELATED"/>
    <property type="match status" value="1"/>
</dbReference>
<dbReference type="InterPro" id="IPR000719">
    <property type="entry name" value="Prot_kinase_dom"/>
</dbReference>
<dbReference type="Proteomes" id="UP001500630">
    <property type="component" value="Unassembled WGS sequence"/>
</dbReference>
<dbReference type="Pfam" id="PF00069">
    <property type="entry name" value="Pkinase"/>
    <property type="match status" value="1"/>
</dbReference>
<evidence type="ECO:0000256" key="5">
    <source>
        <dbReference type="SAM" id="MobiDB-lite"/>
    </source>
</evidence>
<proteinExistence type="predicted"/>
<keyword evidence="4" id="KW-0067">ATP-binding</keyword>
<dbReference type="PANTHER" id="PTHR43289:SF34">
    <property type="entry name" value="SERINE_THREONINE-PROTEIN KINASE YBDM-RELATED"/>
    <property type="match status" value="1"/>
</dbReference>